<sequence>MKRVAVVVLLIGMVIVVTLSFAQSLTEIKKRGKLIVGTEPTFPPFEFVDEKNQVVGFDMDIANELAKRLGVKLEIVNLPFDSLIPALLQGKIDLIIAGMTITEERAKVVDFSKPYFEANQAIVVRKDGKFEPKKLEELVGKKVAVQLGTTGDLVVSEINGVQVVRFQKFTDAFLELQNGRVDAVVLDEAPAKAYVKKFPKFLISTVVDTGETYGIAVKKGNKELLNFVNQTLDILKSSGTYNKLIQKWFE</sequence>
<evidence type="ECO:0000313" key="8">
    <source>
        <dbReference type="Proteomes" id="UP000077096"/>
    </source>
</evidence>
<dbReference type="Gene3D" id="3.40.190.10">
    <property type="entry name" value="Periplasmic binding protein-like II"/>
    <property type="match status" value="2"/>
</dbReference>
<accession>A0A172T507</accession>
<evidence type="ECO:0000259" key="5">
    <source>
        <dbReference type="SMART" id="SM00062"/>
    </source>
</evidence>
<dbReference type="PANTHER" id="PTHR35936:SF17">
    <property type="entry name" value="ARGININE-BINDING EXTRACELLULAR PROTEIN ARTP"/>
    <property type="match status" value="1"/>
</dbReference>
<evidence type="ECO:0000313" key="7">
    <source>
        <dbReference type="EMBL" id="ANE42026.1"/>
    </source>
</evidence>
<gene>
    <name evidence="7" type="ORF">JM64_08875</name>
</gene>
<dbReference type="AlphaFoldDB" id="A0A172T507"/>
<evidence type="ECO:0000259" key="6">
    <source>
        <dbReference type="SMART" id="SM00079"/>
    </source>
</evidence>
<organism evidence="7 8">
    <name type="scientific">Fervidobacterium pennivorans</name>
    <dbReference type="NCBI Taxonomy" id="93466"/>
    <lineage>
        <taxon>Bacteria</taxon>
        <taxon>Thermotogati</taxon>
        <taxon>Thermotogota</taxon>
        <taxon>Thermotogae</taxon>
        <taxon>Thermotogales</taxon>
        <taxon>Fervidobacteriaceae</taxon>
        <taxon>Fervidobacterium</taxon>
    </lineage>
</organism>
<dbReference type="KEGG" id="fng:JM64_08875"/>
<dbReference type="Pfam" id="PF00497">
    <property type="entry name" value="SBP_bac_3"/>
    <property type="match status" value="1"/>
</dbReference>
<evidence type="ECO:0000256" key="3">
    <source>
        <dbReference type="ARBA" id="ARBA00022729"/>
    </source>
</evidence>
<dbReference type="SMART" id="SM00079">
    <property type="entry name" value="PBPe"/>
    <property type="match status" value="1"/>
</dbReference>
<comment type="subcellular location">
    <subcellularLocation>
        <location evidence="1">Cell envelope</location>
    </subcellularLocation>
</comment>
<evidence type="ECO:0000256" key="4">
    <source>
        <dbReference type="RuleBase" id="RU003744"/>
    </source>
</evidence>
<reference evidence="7 8" key="1">
    <citation type="submission" date="2014-08" db="EMBL/GenBank/DDBJ databases">
        <title>Fervidobacterium pennivorans DYC genome.</title>
        <authorList>
            <person name="Wushke S."/>
        </authorList>
    </citation>
    <scope>NUCLEOTIDE SEQUENCE [LARGE SCALE GENOMIC DNA]</scope>
    <source>
        <strain evidence="7 8">DYC</strain>
    </source>
</reference>
<name>A0A172T507_FERPE</name>
<dbReference type="SMART" id="SM00062">
    <property type="entry name" value="PBPb"/>
    <property type="match status" value="1"/>
</dbReference>
<dbReference type="OrthoDB" id="9774451at2"/>
<dbReference type="InterPro" id="IPR001320">
    <property type="entry name" value="Iontro_rcpt_C"/>
</dbReference>
<dbReference type="Proteomes" id="UP000077096">
    <property type="component" value="Chromosome"/>
</dbReference>
<protein>
    <submittedName>
        <fullName evidence="7">Amino acid ABC transporter substrate-binding protein</fullName>
    </submittedName>
</protein>
<dbReference type="GO" id="GO:0016020">
    <property type="term" value="C:membrane"/>
    <property type="evidence" value="ECO:0007669"/>
    <property type="project" value="InterPro"/>
</dbReference>
<dbReference type="SUPFAM" id="SSF53850">
    <property type="entry name" value="Periplasmic binding protein-like II"/>
    <property type="match status" value="1"/>
</dbReference>
<dbReference type="CDD" id="cd13624">
    <property type="entry name" value="PBP2_Arg_Lys_His"/>
    <property type="match status" value="1"/>
</dbReference>
<dbReference type="EMBL" id="CP011393">
    <property type="protein sequence ID" value="ANE42026.1"/>
    <property type="molecule type" value="Genomic_DNA"/>
</dbReference>
<dbReference type="InterPro" id="IPR018313">
    <property type="entry name" value="SBP_3_CS"/>
</dbReference>
<dbReference type="PROSITE" id="PS01039">
    <property type="entry name" value="SBP_BACTERIAL_3"/>
    <property type="match status" value="1"/>
</dbReference>
<comment type="similarity">
    <text evidence="2 4">Belongs to the bacterial solute-binding protein 3 family.</text>
</comment>
<feature type="domain" description="Ionotropic glutamate receptor C-terminal" evidence="6">
    <location>
        <begin position="33"/>
        <end position="250"/>
    </location>
</feature>
<feature type="domain" description="Solute-binding protein family 3/N-terminal" evidence="5">
    <location>
        <begin position="33"/>
        <end position="250"/>
    </location>
</feature>
<proteinExistence type="inferred from homology"/>
<dbReference type="PANTHER" id="PTHR35936">
    <property type="entry name" value="MEMBRANE-BOUND LYTIC MUREIN TRANSGLYCOSYLASE F"/>
    <property type="match status" value="1"/>
</dbReference>
<dbReference type="GO" id="GO:0030313">
    <property type="term" value="C:cell envelope"/>
    <property type="evidence" value="ECO:0007669"/>
    <property type="project" value="UniProtKB-SubCell"/>
</dbReference>
<evidence type="ECO:0000256" key="1">
    <source>
        <dbReference type="ARBA" id="ARBA00004196"/>
    </source>
</evidence>
<dbReference type="GO" id="GO:0015276">
    <property type="term" value="F:ligand-gated monoatomic ion channel activity"/>
    <property type="evidence" value="ECO:0007669"/>
    <property type="project" value="InterPro"/>
</dbReference>
<evidence type="ECO:0000256" key="2">
    <source>
        <dbReference type="ARBA" id="ARBA00010333"/>
    </source>
</evidence>
<keyword evidence="3" id="KW-0732">Signal</keyword>
<dbReference type="InterPro" id="IPR001638">
    <property type="entry name" value="Solute-binding_3/MltF_N"/>
</dbReference>
<dbReference type="PATRIC" id="fig|93466.3.peg.1859"/>